<dbReference type="STRING" id="69.GLE_1972"/>
<protein>
    <submittedName>
        <fullName evidence="2">Uncharacterized protein</fullName>
    </submittedName>
</protein>
<proteinExistence type="predicted"/>
<gene>
    <name evidence="2" type="ORF">GLE_1972</name>
</gene>
<dbReference type="EMBL" id="CP013140">
    <property type="protein sequence ID" value="ALN57322.1"/>
    <property type="molecule type" value="Genomic_DNA"/>
</dbReference>
<evidence type="ECO:0000313" key="3">
    <source>
        <dbReference type="Proteomes" id="UP000061569"/>
    </source>
</evidence>
<organism evidence="2 3">
    <name type="scientific">Lysobacter enzymogenes</name>
    <dbReference type="NCBI Taxonomy" id="69"/>
    <lineage>
        <taxon>Bacteria</taxon>
        <taxon>Pseudomonadati</taxon>
        <taxon>Pseudomonadota</taxon>
        <taxon>Gammaproteobacteria</taxon>
        <taxon>Lysobacterales</taxon>
        <taxon>Lysobacteraceae</taxon>
        <taxon>Lysobacter</taxon>
    </lineage>
</organism>
<accession>A0A0S2DFM1</accession>
<dbReference type="Proteomes" id="UP000061569">
    <property type="component" value="Chromosome"/>
</dbReference>
<feature type="compositionally biased region" description="Low complexity" evidence="1">
    <location>
        <begin position="1"/>
        <end position="18"/>
    </location>
</feature>
<evidence type="ECO:0000256" key="1">
    <source>
        <dbReference type="SAM" id="MobiDB-lite"/>
    </source>
</evidence>
<feature type="region of interest" description="Disordered" evidence="1">
    <location>
        <begin position="1"/>
        <end position="53"/>
    </location>
</feature>
<dbReference type="PATRIC" id="fig|69.6.peg.1937"/>
<reference evidence="2 3" key="1">
    <citation type="submission" date="2015-11" db="EMBL/GenBank/DDBJ databases">
        <title>Genome sequences of Lysobacter enzymogenes strain C3 and Lysobacter antibioticus ATCC 29479.</title>
        <authorList>
            <person name="Kobayashi D.Y."/>
        </authorList>
    </citation>
    <scope>NUCLEOTIDE SEQUENCE [LARGE SCALE GENOMIC DNA]</scope>
    <source>
        <strain evidence="2 3">C3</strain>
    </source>
</reference>
<dbReference type="AlphaFoldDB" id="A0A0S2DFM1"/>
<name>A0A0S2DFM1_LYSEN</name>
<sequence>MAAPQRPAANPAAFAPRRSFQSEPARFNANLRGRQTNPPLRKQKRAKLGSGSAPVAATAWPAFVGGTSVPTPFGQITAS</sequence>
<evidence type="ECO:0000313" key="2">
    <source>
        <dbReference type="EMBL" id="ALN57322.1"/>
    </source>
</evidence>
<dbReference type="KEGG" id="lez:GLE_1972"/>